<dbReference type="EMBL" id="SUME01000003">
    <property type="protein sequence ID" value="TJZ61301.1"/>
    <property type="molecule type" value="Genomic_DNA"/>
</dbReference>
<evidence type="ECO:0000313" key="2">
    <source>
        <dbReference type="Proteomes" id="UP000306808"/>
    </source>
</evidence>
<proteinExistence type="predicted"/>
<protein>
    <submittedName>
        <fullName evidence="1">Uncharacterized protein</fullName>
    </submittedName>
</protein>
<gene>
    <name evidence="1" type="ORF">FAZ15_08870</name>
</gene>
<evidence type="ECO:0000313" key="1">
    <source>
        <dbReference type="EMBL" id="TJZ61301.1"/>
    </source>
</evidence>
<sequence length="151" mass="17836">MLFFFRLISHFILSNSRHGTHSPFVYRLADEVIYTATKQKARGGSKSDLLIKEIAAYYGVAIKQDKSAWSGALDVSIEELQLEEVVDLQHRFTFLFLRDIHKSLSNTRRWNNLTEEDSITVTIDLFYFGIVCHREGQRKEHFKLRFPFWKY</sequence>
<dbReference type="AlphaFoldDB" id="A0A4U0P1Y8"/>
<accession>A0A4U0P1Y8</accession>
<organism evidence="1 2">
    <name type="scientific">Sphingobacterium olei</name>
    <dbReference type="NCBI Taxonomy" id="2571155"/>
    <lineage>
        <taxon>Bacteria</taxon>
        <taxon>Pseudomonadati</taxon>
        <taxon>Bacteroidota</taxon>
        <taxon>Sphingobacteriia</taxon>
        <taxon>Sphingobacteriales</taxon>
        <taxon>Sphingobacteriaceae</taxon>
        <taxon>Sphingobacterium</taxon>
    </lineage>
</organism>
<comment type="caution">
    <text evidence="1">The sequence shown here is derived from an EMBL/GenBank/DDBJ whole genome shotgun (WGS) entry which is preliminary data.</text>
</comment>
<name>A0A4U0P1Y8_9SPHI</name>
<reference evidence="1 2" key="1">
    <citation type="submission" date="2019-04" db="EMBL/GenBank/DDBJ databases">
        <title>Sphingobacterium olei sp. nov., isolated from oil-contaminated soil.</title>
        <authorList>
            <person name="Liu B."/>
        </authorList>
    </citation>
    <scope>NUCLEOTIDE SEQUENCE [LARGE SCALE GENOMIC DNA]</scope>
    <source>
        <strain evidence="1 2">HAL-9</strain>
    </source>
</reference>
<keyword evidence="2" id="KW-1185">Reference proteome</keyword>
<dbReference type="Proteomes" id="UP000306808">
    <property type="component" value="Unassembled WGS sequence"/>
</dbReference>
<dbReference type="RefSeq" id="WP_162304907.1">
    <property type="nucleotide sequence ID" value="NZ_SUME01000003.1"/>
</dbReference>